<reference evidence="1 2" key="1">
    <citation type="journal article" date="2018" name="Sci. Data">
        <title>The draft genome sequence of cork oak.</title>
        <authorList>
            <person name="Ramos A.M."/>
            <person name="Usie A."/>
            <person name="Barbosa P."/>
            <person name="Barros P.M."/>
            <person name="Capote T."/>
            <person name="Chaves I."/>
            <person name="Simoes F."/>
            <person name="Abreu I."/>
            <person name="Carrasquinho I."/>
            <person name="Faro C."/>
            <person name="Guimaraes J.B."/>
            <person name="Mendonca D."/>
            <person name="Nobrega F."/>
            <person name="Rodrigues L."/>
            <person name="Saibo N.J.M."/>
            <person name="Varela M.C."/>
            <person name="Egas C."/>
            <person name="Matos J."/>
            <person name="Miguel C.M."/>
            <person name="Oliveira M.M."/>
            <person name="Ricardo C.P."/>
            <person name="Goncalves S."/>
        </authorList>
    </citation>
    <scope>NUCLEOTIDE SEQUENCE [LARGE SCALE GENOMIC DNA]</scope>
    <source>
        <strain evidence="2">cv. HL8</strain>
    </source>
</reference>
<accession>A0AAW0K5W8</accession>
<proteinExistence type="predicted"/>
<dbReference type="EMBL" id="PKMF04000395">
    <property type="protein sequence ID" value="KAK7834040.1"/>
    <property type="molecule type" value="Genomic_DNA"/>
</dbReference>
<gene>
    <name evidence="1" type="ORF">CFP56_025125</name>
</gene>
<comment type="caution">
    <text evidence="1">The sequence shown here is derived from an EMBL/GenBank/DDBJ whole genome shotgun (WGS) entry which is preliminary data.</text>
</comment>
<evidence type="ECO:0000313" key="1">
    <source>
        <dbReference type="EMBL" id="KAK7834040.1"/>
    </source>
</evidence>
<keyword evidence="2" id="KW-1185">Reference proteome</keyword>
<sequence>MGTQLPPDNRSYHYNGDMASVREFTYQILSSRLSKGNCFENEFYIA</sequence>
<dbReference type="AlphaFoldDB" id="A0AAW0K5W8"/>
<evidence type="ECO:0000313" key="2">
    <source>
        <dbReference type="Proteomes" id="UP000237347"/>
    </source>
</evidence>
<organism evidence="1 2">
    <name type="scientific">Quercus suber</name>
    <name type="common">Cork oak</name>
    <dbReference type="NCBI Taxonomy" id="58331"/>
    <lineage>
        <taxon>Eukaryota</taxon>
        <taxon>Viridiplantae</taxon>
        <taxon>Streptophyta</taxon>
        <taxon>Embryophyta</taxon>
        <taxon>Tracheophyta</taxon>
        <taxon>Spermatophyta</taxon>
        <taxon>Magnoliopsida</taxon>
        <taxon>eudicotyledons</taxon>
        <taxon>Gunneridae</taxon>
        <taxon>Pentapetalae</taxon>
        <taxon>rosids</taxon>
        <taxon>fabids</taxon>
        <taxon>Fagales</taxon>
        <taxon>Fagaceae</taxon>
        <taxon>Quercus</taxon>
    </lineage>
</organism>
<dbReference type="Proteomes" id="UP000237347">
    <property type="component" value="Unassembled WGS sequence"/>
</dbReference>
<name>A0AAW0K5W8_QUESU</name>
<protein>
    <submittedName>
        <fullName evidence="1">Uncharacterized protein</fullName>
    </submittedName>
</protein>